<dbReference type="OrthoDB" id="7391233at2"/>
<evidence type="ECO:0000313" key="4">
    <source>
        <dbReference type="Proteomes" id="UP000218151"/>
    </source>
</evidence>
<evidence type="ECO:0000256" key="1">
    <source>
        <dbReference type="SAM" id="MobiDB-lite"/>
    </source>
</evidence>
<evidence type="ECO:0000313" key="3">
    <source>
        <dbReference type="EMBL" id="PAX08126.1"/>
    </source>
</evidence>
<accession>A0A2A2SFT8</accession>
<reference evidence="4" key="1">
    <citation type="submission" date="2017-09" db="EMBL/GenBank/DDBJ databases">
        <authorList>
            <person name="Feng G."/>
            <person name="Zhu H."/>
        </authorList>
    </citation>
    <scope>NUCLEOTIDE SEQUENCE [LARGE SCALE GENOMIC DNA]</scope>
    <source>
        <strain evidence="4">1PNM-20</strain>
    </source>
</reference>
<evidence type="ECO:0000256" key="2">
    <source>
        <dbReference type="SAM" id="SignalP"/>
    </source>
</evidence>
<feature type="chain" id="PRO_5013149906" evidence="2">
    <location>
        <begin position="18"/>
        <end position="148"/>
    </location>
</feature>
<dbReference type="AlphaFoldDB" id="A0A2A2SFT8"/>
<dbReference type="RefSeq" id="WP_095998368.1">
    <property type="nucleotide sequence ID" value="NZ_NSLI01000003.1"/>
</dbReference>
<keyword evidence="4" id="KW-1185">Reference proteome</keyword>
<sequence>MTRLLLAALLVASPAAGQDVALPGAERPRTAVDGPGEVSREAPVNGVLVLYGNQRCPTDSSGNEVVVCVRRSAQEQFRVPKELREFQITPQNEAWAARAQGSLEAGAAGIGTCSAVGLGGATGCLNQRVRESRRENAEREAERRRQPR</sequence>
<proteinExistence type="predicted"/>
<dbReference type="EMBL" id="NSLI01000003">
    <property type="protein sequence ID" value="PAX08126.1"/>
    <property type="molecule type" value="Genomic_DNA"/>
</dbReference>
<feature type="region of interest" description="Disordered" evidence="1">
    <location>
        <begin position="129"/>
        <end position="148"/>
    </location>
</feature>
<dbReference type="Proteomes" id="UP000218151">
    <property type="component" value="Unassembled WGS sequence"/>
</dbReference>
<keyword evidence="2" id="KW-0732">Signal</keyword>
<name>A0A2A2SFT8_9SPHN</name>
<organism evidence="3 4">
    <name type="scientific">Sphingomonas lenta</name>
    <dbReference type="NCBI Taxonomy" id="1141887"/>
    <lineage>
        <taxon>Bacteria</taxon>
        <taxon>Pseudomonadati</taxon>
        <taxon>Pseudomonadota</taxon>
        <taxon>Alphaproteobacteria</taxon>
        <taxon>Sphingomonadales</taxon>
        <taxon>Sphingomonadaceae</taxon>
        <taxon>Sphingomonas</taxon>
    </lineage>
</organism>
<gene>
    <name evidence="3" type="ORF">CKY28_11115</name>
</gene>
<comment type="caution">
    <text evidence="3">The sequence shown here is derived from an EMBL/GenBank/DDBJ whole genome shotgun (WGS) entry which is preliminary data.</text>
</comment>
<feature type="signal peptide" evidence="2">
    <location>
        <begin position="1"/>
        <end position="17"/>
    </location>
</feature>
<protein>
    <submittedName>
        <fullName evidence="3">Uncharacterized protein</fullName>
    </submittedName>
</protein>